<evidence type="ECO:0000256" key="2">
    <source>
        <dbReference type="SAM" id="Phobius"/>
    </source>
</evidence>
<keyword evidence="2" id="KW-0472">Membrane</keyword>
<gene>
    <name evidence="4" type="ORF">R5A26_45800</name>
</gene>
<dbReference type="EMBL" id="JAWMAJ010000297">
    <property type="protein sequence ID" value="MDV7223257.1"/>
    <property type="molecule type" value="Genomic_DNA"/>
</dbReference>
<name>A0ABU4FRQ7_9ACTN</name>
<keyword evidence="2" id="KW-0812">Transmembrane</keyword>
<dbReference type="GO" id="GO:0016746">
    <property type="term" value="F:acyltransferase activity"/>
    <property type="evidence" value="ECO:0007669"/>
    <property type="project" value="UniProtKB-KW"/>
</dbReference>
<feature type="transmembrane region" description="Helical" evidence="2">
    <location>
        <begin position="184"/>
        <end position="205"/>
    </location>
</feature>
<feature type="transmembrane region" description="Helical" evidence="2">
    <location>
        <begin position="311"/>
        <end position="336"/>
    </location>
</feature>
<protein>
    <submittedName>
        <fullName evidence="4">Acyltransferase</fullName>
        <ecNumber evidence="4">2.3.-.-</ecNumber>
    </submittedName>
</protein>
<evidence type="ECO:0000313" key="5">
    <source>
        <dbReference type="Proteomes" id="UP001187346"/>
    </source>
</evidence>
<dbReference type="InterPro" id="IPR002656">
    <property type="entry name" value="Acyl_transf_3_dom"/>
</dbReference>
<accession>A0ABU4FRQ7</accession>
<feature type="transmembrane region" description="Helical" evidence="2">
    <location>
        <begin position="253"/>
        <end position="273"/>
    </location>
</feature>
<feature type="transmembrane region" description="Helical" evidence="2">
    <location>
        <begin position="70"/>
        <end position="90"/>
    </location>
</feature>
<feature type="transmembrane region" description="Helical" evidence="2">
    <location>
        <begin position="111"/>
        <end position="133"/>
    </location>
</feature>
<dbReference type="RefSeq" id="WP_317775789.1">
    <property type="nucleotide sequence ID" value="NZ_JAWMAJ010000297.1"/>
</dbReference>
<feature type="domain" description="Acyltransferase 3" evidence="3">
    <location>
        <begin position="20"/>
        <end position="366"/>
    </location>
</feature>
<dbReference type="PANTHER" id="PTHR23028">
    <property type="entry name" value="ACETYLTRANSFERASE"/>
    <property type="match status" value="1"/>
</dbReference>
<feature type="transmembrane region" description="Helical" evidence="2">
    <location>
        <begin position="279"/>
        <end position="299"/>
    </location>
</feature>
<feature type="transmembrane region" description="Helical" evidence="2">
    <location>
        <begin position="225"/>
        <end position="246"/>
    </location>
</feature>
<keyword evidence="4" id="KW-0808">Transferase</keyword>
<evidence type="ECO:0000259" key="3">
    <source>
        <dbReference type="Pfam" id="PF01757"/>
    </source>
</evidence>
<comment type="caution">
    <text evidence="4">The sequence shown here is derived from an EMBL/GenBank/DDBJ whole genome shotgun (WGS) entry which is preliminary data.</text>
</comment>
<proteinExistence type="predicted"/>
<dbReference type="PANTHER" id="PTHR23028:SF131">
    <property type="entry name" value="BLR2367 PROTEIN"/>
    <property type="match status" value="1"/>
</dbReference>
<keyword evidence="5" id="KW-1185">Reference proteome</keyword>
<sequence>MYASNSTEPAVKTHTTRLPSLTGLRFFAALCVFLLHSLMLADPLKVTVPMSFFADSRIAEPLNTFVGKGGYIGVSFFFVLSGFVLTWSTRPGASSGAFLRRRLVKIFPNHLVMWVLAMALFAGAFTPVSTWLPNLFLTHAYFPQADRFTSVNPPSWTLCCELLFYVLFPLLIRPVRKAAENRLWLWAGVSVAGMVAVELVTKYVIPDSPRSTMLPIAVPQQWFGYIFPPMRLFEFVLGMFLARIVAAGRWPRAIGLAPATLLALAGYVWTIYVPSPYDFTLSMVIPISVLICAAATADIDGRRTVLNSRPMVWLGNISFGFYICQGVLLFHGRLWLVGDGTYSTPVAFALWIGFLALTLLFGAVLYHGVEEPMMRRFSRSRKDRRLVAGGRPVPADRRENPTPEPAEQISAR</sequence>
<feature type="transmembrane region" description="Helical" evidence="2">
    <location>
        <begin position="153"/>
        <end position="172"/>
    </location>
</feature>
<dbReference type="Proteomes" id="UP001187346">
    <property type="component" value="Unassembled WGS sequence"/>
</dbReference>
<dbReference type="Pfam" id="PF01757">
    <property type="entry name" value="Acyl_transf_3"/>
    <property type="match status" value="1"/>
</dbReference>
<evidence type="ECO:0000313" key="4">
    <source>
        <dbReference type="EMBL" id="MDV7223257.1"/>
    </source>
</evidence>
<organism evidence="4 5">
    <name type="scientific">Streptomyces prunicolor</name>
    <dbReference type="NCBI Taxonomy" id="67348"/>
    <lineage>
        <taxon>Bacteria</taxon>
        <taxon>Bacillati</taxon>
        <taxon>Actinomycetota</taxon>
        <taxon>Actinomycetes</taxon>
        <taxon>Kitasatosporales</taxon>
        <taxon>Streptomycetaceae</taxon>
        <taxon>Streptomyces</taxon>
    </lineage>
</organism>
<keyword evidence="2" id="KW-1133">Transmembrane helix</keyword>
<dbReference type="InterPro" id="IPR050879">
    <property type="entry name" value="Acyltransferase_3"/>
</dbReference>
<keyword evidence="4" id="KW-0012">Acyltransferase</keyword>
<feature type="region of interest" description="Disordered" evidence="1">
    <location>
        <begin position="381"/>
        <end position="412"/>
    </location>
</feature>
<evidence type="ECO:0000256" key="1">
    <source>
        <dbReference type="SAM" id="MobiDB-lite"/>
    </source>
</evidence>
<feature type="transmembrane region" description="Helical" evidence="2">
    <location>
        <begin position="21"/>
        <end position="41"/>
    </location>
</feature>
<feature type="transmembrane region" description="Helical" evidence="2">
    <location>
        <begin position="348"/>
        <end position="369"/>
    </location>
</feature>
<dbReference type="EC" id="2.3.-.-" evidence="4"/>
<reference evidence="4 5" key="1">
    <citation type="submission" date="2023-10" db="EMBL/GenBank/DDBJ databases">
        <title>Characterization of rhizosphere-enriched actinobacteria from wheat plants lab-grown on chernevaya soil.</title>
        <authorList>
            <person name="Tikhonova E.N."/>
            <person name="Konopkin A."/>
            <person name="Kravchenko I.K."/>
        </authorList>
    </citation>
    <scope>NUCLEOTIDE SEQUENCE [LARGE SCALE GENOMIC DNA]</scope>
    <source>
        <strain evidence="4 5">RR29</strain>
    </source>
</reference>